<sequence>MFGNKDQLTKLEEAISELQGQVRALARNTNKAHNRIDQANLRTANIEHYTGMRSHSFEKGGRMWDYMQIHKDIASGTRPKSLFVTKHRMAQAA</sequence>
<organism evidence="1 2">
    <name type="scientific">Pseudoalteromonas espejiana</name>
    <dbReference type="NCBI Taxonomy" id="28107"/>
    <lineage>
        <taxon>Bacteria</taxon>
        <taxon>Pseudomonadati</taxon>
        <taxon>Pseudomonadota</taxon>
        <taxon>Gammaproteobacteria</taxon>
        <taxon>Alteromonadales</taxon>
        <taxon>Pseudoalteromonadaceae</taxon>
        <taxon>Pseudoalteromonas</taxon>
    </lineage>
</organism>
<dbReference type="AlphaFoldDB" id="A0A510XT85"/>
<proteinExistence type="predicted"/>
<name>A0A510XT85_9GAMM</name>
<dbReference type="RefSeq" id="WP_089347513.1">
    <property type="nucleotide sequence ID" value="NZ_BJUM01000008.1"/>
</dbReference>
<keyword evidence="2" id="KW-1185">Reference proteome</keyword>
<protein>
    <submittedName>
        <fullName evidence="1">Uncharacterized protein</fullName>
    </submittedName>
</protein>
<gene>
    <name evidence="1" type="ORF">PES01_10670</name>
</gene>
<accession>A0A510XT85</accession>
<evidence type="ECO:0000313" key="1">
    <source>
        <dbReference type="EMBL" id="GEK54222.1"/>
    </source>
</evidence>
<dbReference type="EMBL" id="BJUM01000008">
    <property type="protein sequence ID" value="GEK54222.1"/>
    <property type="molecule type" value="Genomic_DNA"/>
</dbReference>
<dbReference type="Proteomes" id="UP000321419">
    <property type="component" value="Unassembled WGS sequence"/>
</dbReference>
<evidence type="ECO:0000313" key="2">
    <source>
        <dbReference type="Proteomes" id="UP000321419"/>
    </source>
</evidence>
<comment type="caution">
    <text evidence="1">The sequence shown here is derived from an EMBL/GenBank/DDBJ whole genome shotgun (WGS) entry which is preliminary data.</text>
</comment>
<reference evidence="1 2" key="1">
    <citation type="submission" date="2019-07" db="EMBL/GenBank/DDBJ databases">
        <title>Whole genome shotgun sequence of Pseudoalteromonas espejiana NBRC 102222.</title>
        <authorList>
            <person name="Hosoyama A."/>
            <person name="Uohara A."/>
            <person name="Ohji S."/>
            <person name="Ichikawa N."/>
        </authorList>
    </citation>
    <scope>NUCLEOTIDE SEQUENCE [LARGE SCALE GENOMIC DNA]</scope>
    <source>
        <strain evidence="1 2">NBRC 102222</strain>
    </source>
</reference>